<evidence type="ECO:0000313" key="1">
    <source>
        <dbReference type="EMBL" id="GGF12958.1"/>
    </source>
</evidence>
<protein>
    <recommendedName>
        <fullName evidence="3">Polysaccharide pyruvyl transferase domain-containing protein</fullName>
    </recommendedName>
</protein>
<evidence type="ECO:0008006" key="3">
    <source>
        <dbReference type="Google" id="ProtNLM"/>
    </source>
</evidence>
<dbReference type="AlphaFoldDB" id="A0A917ETC6"/>
<dbReference type="RefSeq" id="WP_188672754.1">
    <property type="nucleotide sequence ID" value="NZ_BMGP01000001.1"/>
</dbReference>
<proteinExistence type="predicted"/>
<evidence type="ECO:0000313" key="2">
    <source>
        <dbReference type="Proteomes" id="UP000598775"/>
    </source>
</evidence>
<dbReference type="Proteomes" id="UP000598775">
    <property type="component" value="Unassembled WGS sequence"/>
</dbReference>
<organism evidence="1 2">
    <name type="scientific">Subtercola lobariae</name>
    <dbReference type="NCBI Taxonomy" id="1588641"/>
    <lineage>
        <taxon>Bacteria</taxon>
        <taxon>Bacillati</taxon>
        <taxon>Actinomycetota</taxon>
        <taxon>Actinomycetes</taxon>
        <taxon>Micrococcales</taxon>
        <taxon>Microbacteriaceae</taxon>
        <taxon>Subtercola</taxon>
    </lineage>
</organism>
<keyword evidence="2" id="KW-1185">Reference proteome</keyword>
<name>A0A917ETC6_9MICO</name>
<gene>
    <name evidence="1" type="ORF">GCM10011399_03570</name>
</gene>
<accession>A0A917ETC6</accession>
<reference evidence="1 2" key="1">
    <citation type="journal article" date="2014" name="Int. J. Syst. Evol. Microbiol.">
        <title>Complete genome sequence of Corynebacterium casei LMG S-19264T (=DSM 44701T), isolated from a smear-ripened cheese.</title>
        <authorList>
            <consortium name="US DOE Joint Genome Institute (JGI-PGF)"/>
            <person name="Walter F."/>
            <person name="Albersmeier A."/>
            <person name="Kalinowski J."/>
            <person name="Ruckert C."/>
        </authorList>
    </citation>
    <scope>NUCLEOTIDE SEQUENCE [LARGE SCALE GENOMIC DNA]</scope>
    <source>
        <strain evidence="1 2">CGMCC 1.12976</strain>
    </source>
</reference>
<comment type="caution">
    <text evidence="1">The sequence shown here is derived from an EMBL/GenBank/DDBJ whole genome shotgun (WGS) entry which is preliminary data.</text>
</comment>
<sequence length="273" mass="29588">MKQHPSAWIRLTRPKTSLLSNYGDELNHILLAEVSARPVEWVPLGQEDVVAVGSILVPYFTQGGVGLIWGSGLNQPSVTPGEAAPIADRFLAVRGPRTRDALGLTTDMPLGDPGLLVRNFGVHASARRIPKLLIPHFTVYNTRRGRRRIGELVSAGFTVAAPNLPVRQMLHLIASSDFVASSGMHGMILSHALSRPVQLISFAEQVDAVPGYKYGDYLASVQLEVKVISFTELLEPGKRANTITFQALQDTESVSAAIDELNSGLLRASLPLR</sequence>
<dbReference type="EMBL" id="BMGP01000001">
    <property type="protein sequence ID" value="GGF12958.1"/>
    <property type="molecule type" value="Genomic_DNA"/>
</dbReference>